<evidence type="ECO:0008006" key="3">
    <source>
        <dbReference type="Google" id="ProtNLM"/>
    </source>
</evidence>
<accession>A0ABW3ZMJ2</accession>
<name>A0ABW3ZMJ2_9RHOB</name>
<dbReference type="RefSeq" id="WP_386805897.1">
    <property type="nucleotide sequence ID" value="NZ_JBHTMU010000045.1"/>
</dbReference>
<protein>
    <recommendedName>
        <fullName evidence="3">SGNH/GDSL hydrolase family protein</fullName>
    </recommendedName>
</protein>
<proteinExistence type="predicted"/>
<sequence length="253" mass="27847">MPLPDRPRLCILGDSHLSAPKRALDAGHALGQRFEVELFGAPGSAFRKIDYVDGLFRCRDTETEEMVLKVNGQRRELPIDAFDALLIYGARLSSPRFFLPVLEALASPDHAMSAALLDLQVRRFLSSFRTITAARAIAALGRHRVYVAPTPLYAWTEDPAHRSAELIQRHPGARLAEPAHRDRARALLCDAAAAEGVTLLFQPEDTITEGAFTHARWQQHPGDPLHMNAEFAGRLFDLLLAEEDRAAGAADAA</sequence>
<evidence type="ECO:0000313" key="2">
    <source>
        <dbReference type="Proteomes" id="UP001597135"/>
    </source>
</evidence>
<comment type="caution">
    <text evidence="1">The sequence shown here is derived from an EMBL/GenBank/DDBJ whole genome shotgun (WGS) entry which is preliminary data.</text>
</comment>
<dbReference type="Proteomes" id="UP001597135">
    <property type="component" value="Unassembled WGS sequence"/>
</dbReference>
<gene>
    <name evidence="1" type="ORF">ACFQ4E_17925</name>
</gene>
<dbReference type="EMBL" id="JBHTMU010000045">
    <property type="protein sequence ID" value="MFD1344314.1"/>
    <property type="molecule type" value="Genomic_DNA"/>
</dbReference>
<evidence type="ECO:0000313" key="1">
    <source>
        <dbReference type="EMBL" id="MFD1344314.1"/>
    </source>
</evidence>
<reference evidence="2" key="1">
    <citation type="journal article" date="2019" name="Int. J. Syst. Evol. Microbiol.">
        <title>The Global Catalogue of Microorganisms (GCM) 10K type strain sequencing project: providing services to taxonomists for standard genome sequencing and annotation.</title>
        <authorList>
            <consortium name="The Broad Institute Genomics Platform"/>
            <consortium name="The Broad Institute Genome Sequencing Center for Infectious Disease"/>
            <person name="Wu L."/>
            <person name="Ma J."/>
        </authorList>
    </citation>
    <scope>NUCLEOTIDE SEQUENCE [LARGE SCALE GENOMIC DNA]</scope>
    <source>
        <strain evidence="2">CCUG 62953</strain>
    </source>
</reference>
<keyword evidence="2" id="KW-1185">Reference proteome</keyword>
<organism evidence="1 2">
    <name type="scientific">Litorisediminicola beolgyonensis</name>
    <dbReference type="NCBI Taxonomy" id="1173614"/>
    <lineage>
        <taxon>Bacteria</taxon>
        <taxon>Pseudomonadati</taxon>
        <taxon>Pseudomonadota</taxon>
        <taxon>Alphaproteobacteria</taxon>
        <taxon>Rhodobacterales</taxon>
        <taxon>Paracoccaceae</taxon>
        <taxon>Litorisediminicola</taxon>
    </lineage>
</organism>